<feature type="binding site" evidence="3">
    <location>
        <position position="145"/>
    </location>
    <ligand>
        <name>substrate</name>
    </ligand>
</feature>
<feature type="active site" description="Proton donor/acceptor" evidence="2">
    <location>
        <position position="233"/>
    </location>
</feature>
<dbReference type="GO" id="GO:0046872">
    <property type="term" value="F:metal ion binding"/>
    <property type="evidence" value="ECO:0007669"/>
    <property type="project" value="UniProtKB-KW"/>
</dbReference>
<dbReference type="PANTHER" id="PTHR47572">
    <property type="entry name" value="LIPOPROTEIN-RELATED"/>
    <property type="match status" value="1"/>
</dbReference>
<dbReference type="Proteomes" id="UP000070107">
    <property type="component" value="Unassembled WGS sequence"/>
</dbReference>
<keyword evidence="1" id="KW-0378">Hydrolase</keyword>
<evidence type="ECO:0000313" key="6">
    <source>
        <dbReference type="Proteomes" id="UP000070107"/>
    </source>
</evidence>
<protein>
    <submittedName>
        <fullName evidence="5">Gluconolactonase</fullName>
    </submittedName>
</protein>
<reference evidence="5 6" key="1">
    <citation type="submission" date="2015-11" db="EMBL/GenBank/DDBJ databases">
        <title>Draft genome sequence of Paramesorhizobium deserti A-3-E, a strain highly resistant to diverse beta-lactam antibiotics.</title>
        <authorList>
            <person name="Lv R."/>
            <person name="Yang X."/>
            <person name="Fang N."/>
            <person name="Guo J."/>
            <person name="Luo X."/>
            <person name="Peng F."/>
            <person name="Yang R."/>
            <person name="Cui Y."/>
            <person name="Fang C."/>
            <person name="Song Y."/>
        </authorList>
    </citation>
    <scope>NUCLEOTIDE SEQUENCE [LARGE SCALE GENOMIC DNA]</scope>
    <source>
        <strain evidence="5 6">A-3-E</strain>
    </source>
</reference>
<feature type="domain" description="SMP-30/Gluconolactonase/LRE-like region" evidence="4">
    <location>
        <begin position="33"/>
        <end position="287"/>
    </location>
</feature>
<keyword evidence="3" id="KW-0479">Metal-binding</keyword>
<dbReference type="OrthoDB" id="241638at2"/>
<keyword evidence="3" id="KW-0862">Zinc</keyword>
<dbReference type="PRINTS" id="PR01790">
    <property type="entry name" value="SMP30FAMILY"/>
</dbReference>
<comment type="caution">
    <text evidence="5">The sequence shown here is derived from an EMBL/GenBank/DDBJ whole genome shotgun (WGS) entry which is preliminary data.</text>
</comment>
<dbReference type="InterPro" id="IPR051262">
    <property type="entry name" value="SMP-30/CGR1_Lactonase"/>
</dbReference>
<feature type="binding site" evidence="3">
    <location>
        <position position="121"/>
    </location>
    <ligand>
        <name>substrate</name>
    </ligand>
</feature>
<dbReference type="PANTHER" id="PTHR47572:SF4">
    <property type="entry name" value="LACTONASE DRP35"/>
    <property type="match status" value="1"/>
</dbReference>
<dbReference type="GO" id="GO:0016787">
    <property type="term" value="F:hydrolase activity"/>
    <property type="evidence" value="ECO:0007669"/>
    <property type="project" value="UniProtKB-KW"/>
</dbReference>
<evidence type="ECO:0000259" key="4">
    <source>
        <dbReference type="Pfam" id="PF08450"/>
    </source>
</evidence>
<proteinExistence type="predicted"/>
<dbReference type="Pfam" id="PF08450">
    <property type="entry name" value="SGL"/>
    <property type="match status" value="1"/>
</dbReference>
<dbReference type="STRING" id="1494590.ATN84_21015"/>
<evidence type="ECO:0000256" key="3">
    <source>
        <dbReference type="PIRSR" id="PIRSR605511-2"/>
    </source>
</evidence>
<sequence>MLHNPIYEIHDRRFRRLIVKNADLEELYTGCRWAEGPVWFADANCLVWSDIPNQRMLRWVPDGGVSTFRAPSNFTNGNTRDRQGRLVSCEHGTRRVTRTEIDGTITVLADSYQGKRLNSPNDVVVRSDGSVWFTDPTYGILSDYEGYKAEPEQAAHNVFRLDPQTGTLESVVDDFVQPNGLAFSPDESKLYIADSGGSNDEALPRHIRVFDVEDGKRLINGRLFCTIGKGVPDGMRVDTEGNVWTSAGDGVQCFAPDGTLLGKILVPQVVANVTFGGPRRNRLFIAATKSVYSVYVTATGAQVP</sequence>
<dbReference type="RefSeq" id="WP_068884935.1">
    <property type="nucleotide sequence ID" value="NZ_LNTU01000039.1"/>
</dbReference>
<dbReference type="InterPro" id="IPR013658">
    <property type="entry name" value="SGL"/>
</dbReference>
<dbReference type="AlphaFoldDB" id="A0A135HPL8"/>
<accession>A0A135HPL8</accession>
<gene>
    <name evidence="5" type="ORF">ATN84_21015</name>
</gene>
<feature type="binding site" evidence="3">
    <location>
        <position position="233"/>
    </location>
    <ligand>
        <name>a divalent metal cation</name>
        <dbReference type="ChEBI" id="CHEBI:60240"/>
    </ligand>
</feature>
<dbReference type="SUPFAM" id="SSF63829">
    <property type="entry name" value="Calcium-dependent phosphotriesterase"/>
    <property type="match status" value="1"/>
</dbReference>
<comment type="cofactor">
    <cofactor evidence="3">
        <name>Zn(2+)</name>
        <dbReference type="ChEBI" id="CHEBI:29105"/>
    </cofactor>
    <text evidence="3">Binds 1 divalent metal cation per subunit.</text>
</comment>
<keyword evidence="6" id="KW-1185">Reference proteome</keyword>
<evidence type="ECO:0000256" key="2">
    <source>
        <dbReference type="PIRSR" id="PIRSR605511-1"/>
    </source>
</evidence>
<evidence type="ECO:0000256" key="1">
    <source>
        <dbReference type="ARBA" id="ARBA00022801"/>
    </source>
</evidence>
<feature type="binding site" evidence="3">
    <location>
        <position position="35"/>
    </location>
    <ligand>
        <name>a divalent metal cation</name>
        <dbReference type="ChEBI" id="CHEBI:60240"/>
    </ligand>
</feature>
<evidence type="ECO:0000313" key="5">
    <source>
        <dbReference type="EMBL" id="KXF75154.1"/>
    </source>
</evidence>
<dbReference type="EMBL" id="LNTU01000039">
    <property type="protein sequence ID" value="KXF75154.1"/>
    <property type="molecule type" value="Genomic_DNA"/>
</dbReference>
<name>A0A135HPL8_9HYPH</name>
<dbReference type="InterPro" id="IPR011042">
    <property type="entry name" value="6-blade_b-propeller_TolB-like"/>
</dbReference>
<dbReference type="InterPro" id="IPR005511">
    <property type="entry name" value="SMP-30"/>
</dbReference>
<organism evidence="5 6">
    <name type="scientific">Paramesorhizobium deserti</name>
    <dbReference type="NCBI Taxonomy" id="1494590"/>
    <lineage>
        <taxon>Bacteria</taxon>
        <taxon>Pseudomonadati</taxon>
        <taxon>Pseudomonadota</taxon>
        <taxon>Alphaproteobacteria</taxon>
        <taxon>Hyphomicrobiales</taxon>
        <taxon>Phyllobacteriaceae</taxon>
        <taxon>Paramesorhizobium</taxon>
    </lineage>
</organism>
<feature type="binding site" evidence="3">
    <location>
        <position position="179"/>
    </location>
    <ligand>
        <name>a divalent metal cation</name>
        <dbReference type="ChEBI" id="CHEBI:60240"/>
    </ligand>
</feature>
<dbReference type="Gene3D" id="2.120.10.30">
    <property type="entry name" value="TolB, C-terminal domain"/>
    <property type="match status" value="1"/>
</dbReference>